<keyword evidence="1" id="KW-1185">Reference proteome</keyword>
<reference evidence="2" key="1">
    <citation type="submission" date="2022-11" db="UniProtKB">
        <authorList>
            <consortium name="WormBaseParasite"/>
        </authorList>
    </citation>
    <scope>IDENTIFICATION</scope>
</reference>
<name>A0A914R4B3_PAREQ</name>
<evidence type="ECO:0000313" key="2">
    <source>
        <dbReference type="WBParaSite" id="PEQ_0000144901-mRNA-1"/>
    </source>
</evidence>
<dbReference type="WBParaSite" id="PEQ_0000144901-mRNA-1">
    <property type="protein sequence ID" value="PEQ_0000144901-mRNA-1"/>
    <property type="gene ID" value="PEQ_0000144901"/>
</dbReference>
<sequence length="50" mass="5810">MHWCLSPLEEPRQDFVPCSSAATQSMLEQKFYFSEIRAGKKLRFTGLCKI</sequence>
<proteinExistence type="predicted"/>
<dbReference type="Proteomes" id="UP000887564">
    <property type="component" value="Unplaced"/>
</dbReference>
<organism evidence="1 2">
    <name type="scientific">Parascaris equorum</name>
    <name type="common">Equine roundworm</name>
    <dbReference type="NCBI Taxonomy" id="6256"/>
    <lineage>
        <taxon>Eukaryota</taxon>
        <taxon>Metazoa</taxon>
        <taxon>Ecdysozoa</taxon>
        <taxon>Nematoda</taxon>
        <taxon>Chromadorea</taxon>
        <taxon>Rhabditida</taxon>
        <taxon>Spirurina</taxon>
        <taxon>Ascaridomorpha</taxon>
        <taxon>Ascaridoidea</taxon>
        <taxon>Ascarididae</taxon>
        <taxon>Parascaris</taxon>
    </lineage>
</organism>
<dbReference type="AlphaFoldDB" id="A0A914R4B3"/>
<protein>
    <submittedName>
        <fullName evidence="2">Uncharacterized protein</fullName>
    </submittedName>
</protein>
<evidence type="ECO:0000313" key="1">
    <source>
        <dbReference type="Proteomes" id="UP000887564"/>
    </source>
</evidence>
<accession>A0A914R4B3</accession>